<evidence type="ECO:0000313" key="2">
    <source>
        <dbReference type="EMBL" id="KUK36561.1"/>
    </source>
</evidence>
<evidence type="ECO:0000313" key="3">
    <source>
        <dbReference type="Proteomes" id="UP000053326"/>
    </source>
</evidence>
<feature type="coiled-coil region" evidence="1">
    <location>
        <begin position="89"/>
        <end position="164"/>
    </location>
</feature>
<sequence>MRKRHKREKFSVTVCGEFFPESYPAFRSPRRSRGEEDPLETELRLFCACMRWAFCRLLEGASRDEVKRKGQELFGLNSRYVDDARLKAQAVLDSQKELLELEIEETEKKLGRARKKLGLAMKKPAKAEEKGAPPEVIEKLRLTVKGRNSRAASLEKKLAELEAHRENGTIPKVVFGGRKLWKRVCKGRASREEWRAARRNRIFSRGDETKGGNPNVKVTYREGEFRLAVTISHLSERTGEDALGRPKMSRAPRVEGRLWLPEKHRDLVRIWLAMKLPYTAELIRTLEGRYTVHLTFDLGGIPEPDFSRGCLALDTNPDGVALCNVSASGYPEPWPEGFSIPYPSNLGKYEGEFQIIPYPNGFLYIRIPELAYASGFRRDYLAGVLAKAVVDTALSLGKPIALEDLDFGRDRLGTNKKFNRMASNFPFAKMVEAVCRRAAKGGLSFKLVPARHTSTIGYWKYAERNAVPVHCAAALSIGRRAMGFKERVTEELKQRLAQIKRGLAQQVSPDRPREGEGMTRRVKAILERLDEEIPLHNGLTLKRQEAFYSVWHDLRELALTLR</sequence>
<comment type="caution">
    <text evidence="2">The sequence shown here is derived from an EMBL/GenBank/DDBJ whole genome shotgun (WGS) entry which is preliminary data.</text>
</comment>
<evidence type="ECO:0000256" key="1">
    <source>
        <dbReference type="SAM" id="Coils"/>
    </source>
</evidence>
<dbReference type="EMBL" id="LGFO01000074">
    <property type="protein sequence ID" value="KUK36561.1"/>
    <property type="molecule type" value="Genomic_DNA"/>
</dbReference>
<name>A0A117LBG7_9THEO</name>
<proteinExistence type="predicted"/>
<dbReference type="PATRIC" id="fig|85874.4.peg.77"/>
<gene>
    <name evidence="2" type="ORF">XD66_0732</name>
</gene>
<keyword evidence="1" id="KW-0175">Coiled coil</keyword>
<reference evidence="3" key="1">
    <citation type="journal article" date="2015" name="MBio">
        <title>Genome-Resolved Metagenomic Analysis Reveals Roles for Candidate Phyla and Other Microbial Community Members in Biogeochemical Transformations in Oil Reservoirs.</title>
        <authorList>
            <person name="Hu P."/>
            <person name="Tom L."/>
            <person name="Singh A."/>
            <person name="Thomas B.C."/>
            <person name="Baker B.J."/>
            <person name="Piceno Y.M."/>
            <person name="Andersen G.L."/>
            <person name="Banfield J.F."/>
        </authorList>
    </citation>
    <scope>NUCLEOTIDE SEQUENCE [LARGE SCALE GENOMIC DNA]</scope>
</reference>
<dbReference type="AlphaFoldDB" id="A0A117LBG7"/>
<accession>A0A117LBG7</accession>
<dbReference type="Proteomes" id="UP000053326">
    <property type="component" value="Unassembled WGS sequence"/>
</dbReference>
<organism evidence="2 3">
    <name type="scientific">Thermacetogenium phaeum</name>
    <dbReference type="NCBI Taxonomy" id="85874"/>
    <lineage>
        <taxon>Bacteria</taxon>
        <taxon>Bacillati</taxon>
        <taxon>Bacillota</taxon>
        <taxon>Clostridia</taxon>
        <taxon>Thermoanaerobacterales</taxon>
        <taxon>Thermoanaerobacteraceae</taxon>
        <taxon>Thermacetogenium</taxon>
    </lineage>
</organism>
<protein>
    <submittedName>
        <fullName evidence="2">IS605-like transposase</fullName>
    </submittedName>
</protein>